<evidence type="ECO:0000313" key="1">
    <source>
        <dbReference type="EMBL" id="QNM10771.1"/>
    </source>
</evidence>
<dbReference type="Proteomes" id="UP000515856">
    <property type="component" value="Chromosome"/>
</dbReference>
<dbReference type="KEGG" id="ehn:H9Q80_10765"/>
<dbReference type="Gene3D" id="1.10.150.240">
    <property type="entry name" value="Putative phosphatase, domain 2"/>
    <property type="match status" value="1"/>
</dbReference>
<accession>A0A7G9GIY9</accession>
<proteinExistence type="predicted"/>
<dbReference type="PANTHER" id="PTHR43434">
    <property type="entry name" value="PHOSPHOGLYCOLATE PHOSPHATASE"/>
    <property type="match status" value="1"/>
</dbReference>
<dbReference type="Gene3D" id="3.40.50.1000">
    <property type="entry name" value="HAD superfamily/HAD-like"/>
    <property type="match status" value="1"/>
</dbReference>
<protein>
    <submittedName>
        <fullName evidence="1">HAD family hydrolase</fullName>
    </submittedName>
</protein>
<dbReference type="PANTHER" id="PTHR43434:SF1">
    <property type="entry name" value="PHOSPHOGLYCOLATE PHOSPHATASE"/>
    <property type="match status" value="1"/>
</dbReference>
<name>A0A7G9GIY9_9FIRM</name>
<dbReference type="InterPro" id="IPR036412">
    <property type="entry name" value="HAD-like_sf"/>
</dbReference>
<dbReference type="SFLD" id="SFLDG01129">
    <property type="entry name" value="C1.5:_HAD__Beta-PGM__Phosphata"/>
    <property type="match status" value="1"/>
</dbReference>
<organism evidence="1 2">
    <name type="scientific">[Eubacterium] hominis</name>
    <dbReference type="NCBI Taxonomy" id="2764325"/>
    <lineage>
        <taxon>Bacteria</taxon>
        <taxon>Bacillati</taxon>
        <taxon>Bacillota</taxon>
        <taxon>Erysipelotrichia</taxon>
        <taxon>Erysipelotrichales</taxon>
        <taxon>Erysipelotrichaceae</taxon>
        <taxon>Amedibacillus</taxon>
    </lineage>
</organism>
<dbReference type="GO" id="GO:0006281">
    <property type="term" value="P:DNA repair"/>
    <property type="evidence" value="ECO:0007669"/>
    <property type="project" value="TreeGrafter"/>
</dbReference>
<keyword evidence="2" id="KW-1185">Reference proteome</keyword>
<reference evidence="1 2" key="1">
    <citation type="submission" date="2020-08" db="EMBL/GenBank/DDBJ databases">
        <authorList>
            <person name="Liu C."/>
            <person name="Sun Q."/>
        </authorList>
    </citation>
    <scope>NUCLEOTIDE SEQUENCE [LARGE SCALE GENOMIC DNA]</scope>
    <source>
        <strain evidence="1 2">NSJ-61</strain>
    </source>
</reference>
<dbReference type="EMBL" id="CP060636">
    <property type="protein sequence ID" value="QNM10771.1"/>
    <property type="molecule type" value="Genomic_DNA"/>
</dbReference>
<dbReference type="InterPro" id="IPR041492">
    <property type="entry name" value="HAD_2"/>
</dbReference>
<dbReference type="InterPro" id="IPR006439">
    <property type="entry name" value="HAD-SF_hydro_IA"/>
</dbReference>
<sequence>MISKNLIFDIDGTLWDATHQICEAYNEIITKENKNYPLITDDMMAGVMGLLIPDIADQFFPYLSKSERLTFIQKCCDNENNHLKTHGGILYPNVKEVLSQLSKTYNLFIVSNCQDGYIDALFTAHPIGQYFKDSECSGRTSLPKGKNIRLLMERNNLKDAIYIGDTQKDKEACEDAQIPFIYATYGFGTVDSYDAKIDSFDELLTLFSN</sequence>
<dbReference type="GO" id="GO:0008967">
    <property type="term" value="F:phosphoglycolate phosphatase activity"/>
    <property type="evidence" value="ECO:0007669"/>
    <property type="project" value="TreeGrafter"/>
</dbReference>
<dbReference type="RefSeq" id="WP_117454400.1">
    <property type="nucleotide sequence ID" value="NZ_CP060636.1"/>
</dbReference>
<dbReference type="AlphaFoldDB" id="A0A7G9GIY9"/>
<evidence type="ECO:0000313" key="2">
    <source>
        <dbReference type="Proteomes" id="UP000515856"/>
    </source>
</evidence>
<keyword evidence="1" id="KW-0378">Hydrolase</keyword>
<gene>
    <name evidence="1" type="ORF">H9Q80_10765</name>
</gene>
<dbReference type="SFLD" id="SFLDS00003">
    <property type="entry name" value="Haloacid_Dehalogenase"/>
    <property type="match status" value="1"/>
</dbReference>
<dbReference type="InterPro" id="IPR023198">
    <property type="entry name" value="PGP-like_dom2"/>
</dbReference>
<dbReference type="SUPFAM" id="SSF56784">
    <property type="entry name" value="HAD-like"/>
    <property type="match status" value="1"/>
</dbReference>
<dbReference type="InterPro" id="IPR023214">
    <property type="entry name" value="HAD_sf"/>
</dbReference>
<dbReference type="NCBIfam" id="TIGR01549">
    <property type="entry name" value="HAD-SF-IA-v1"/>
    <property type="match status" value="1"/>
</dbReference>
<dbReference type="Pfam" id="PF13419">
    <property type="entry name" value="HAD_2"/>
    <property type="match status" value="1"/>
</dbReference>
<dbReference type="InterPro" id="IPR050155">
    <property type="entry name" value="HAD-like_hydrolase_sf"/>
</dbReference>